<proteinExistence type="inferred from homology"/>
<dbReference type="GO" id="GO:0051205">
    <property type="term" value="P:protein insertion into membrane"/>
    <property type="evidence" value="ECO:0007669"/>
    <property type="project" value="UniProtKB-UniRule"/>
</dbReference>
<name>A0A7H1N6Q7_9PROT</name>
<evidence type="ECO:0000313" key="12">
    <source>
        <dbReference type="Proteomes" id="UP000516369"/>
    </source>
</evidence>
<dbReference type="InterPro" id="IPR034746">
    <property type="entry name" value="POTRA"/>
</dbReference>
<evidence type="ECO:0000256" key="8">
    <source>
        <dbReference type="HAMAP-Rule" id="MF_01430"/>
    </source>
</evidence>
<reference evidence="11 12" key="1">
    <citation type="submission" date="2020-05" db="EMBL/GenBank/DDBJ databases">
        <title>Complete closed genome sequence of Defluviicoccus vanus.</title>
        <authorList>
            <person name="Bessarab I."/>
            <person name="Arumugam K."/>
            <person name="Maszenan A.M."/>
            <person name="Seviour R.J."/>
            <person name="Williams R.B."/>
        </authorList>
    </citation>
    <scope>NUCLEOTIDE SEQUENCE [LARGE SCALE GENOMIC DNA]</scope>
    <source>
        <strain evidence="11 12">Ben 114</strain>
    </source>
</reference>
<feature type="domain" description="POTRA" evidence="10">
    <location>
        <begin position="269"/>
        <end position="348"/>
    </location>
</feature>
<dbReference type="GO" id="GO:0009279">
    <property type="term" value="C:cell outer membrane"/>
    <property type="evidence" value="ECO:0007669"/>
    <property type="project" value="UniProtKB-SubCell"/>
</dbReference>
<comment type="function">
    <text evidence="8">Part of the outer membrane protein assembly complex, which is involved in assembly and insertion of beta-barrel proteins into the outer membrane.</text>
</comment>
<keyword evidence="12" id="KW-1185">Reference proteome</keyword>
<dbReference type="NCBIfam" id="TIGR03303">
    <property type="entry name" value="OM_YaeT"/>
    <property type="match status" value="1"/>
</dbReference>
<dbReference type="AlphaFoldDB" id="A0A7H1N6Q7"/>
<keyword evidence="6 8" id="KW-0472">Membrane</keyword>
<evidence type="ECO:0000256" key="5">
    <source>
        <dbReference type="ARBA" id="ARBA00022737"/>
    </source>
</evidence>
<feature type="domain" description="POTRA" evidence="10">
    <location>
        <begin position="30"/>
        <end position="97"/>
    </location>
</feature>
<dbReference type="PROSITE" id="PS51779">
    <property type="entry name" value="POTRA"/>
    <property type="match status" value="5"/>
</dbReference>
<dbReference type="GO" id="GO:0043165">
    <property type="term" value="P:Gram-negative-bacterium-type cell outer membrane assembly"/>
    <property type="evidence" value="ECO:0007669"/>
    <property type="project" value="UniProtKB-UniRule"/>
</dbReference>
<dbReference type="Pfam" id="PF07244">
    <property type="entry name" value="POTRA"/>
    <property type="match status" value="5"/>
</dbReference>
<keyword evidence="5 8" id="KW-0677">Repeat</keyword>
<comment type="subcellular location">
    <subcellularLocation>
        <location evidence="8">Cell outer membrane</location>
    </subcellularLocation>
    <subcellularLocation>
        <location evidence="1">Membrane</location>
    </subcellularLocation>
</comment>
<feature type="domain" description="POTRA" evidence="10">
    <location>
        <begin position="178"/>
        <end position="266"/>
    </location>
</feature>
<accession>A0A7H1N6Q7</accession>
<keyword evidence="7 8" id="KW-0998">Cell outer membrane</keyword>
<gene>
    <name evidence="8 11" type="primary">bamA</name>
    <name evidence="11" type="ORF">HQ394_16820</name>
</gene>
<dbReference type="PIRSF" id="PIRSF006076">
    <property type="entry name" value="OM_assembly_OMP85"/>
    <property type="match status" value="1"/>
</dbReference>
<evidence type="ECO:0000256" key="1">
    <source>
        <dbReference type="ARBA" id="ARBA00004370"/>
    </source>
</evidence>
<feature type="chain" id="PRO_5029058116" description="Outer membrane protein assembly factor BamA" evidence="8">
    <location>
        <begin position="29"/>
        <end position="760"/>
    </location>
</feature>
<evidence type="ECO:0000256" key="2">
    <source>
        <dbReference type="ARBA" id="ARBA00022452"/>
    </source>
</evidence>
<evidence type="ECO:0000256" key="3">
    <source>
        <dbReference type="ARBA" id="ARBA00022692"/>
    </source>
</evidence>
<comment type="similarity">
    <text evidence="8">Belongs to the BamA family.</text>
</comment>
<dbReference type="InterPro" id="IPR000184">
    <property type="entry name" value="Bac_surfAg_D15"/>
</dbReference>
<keyword evidence="2 8" id="KW-1134">Transmembrane beta strand</keyword>
<dbReference type="Gene3D" id="3.10.20.310">
    <property type="entry name" value="membrane protein fhac"/>
    <property type="match status" value="5"/>
</dbReference>
<dbReference type="InterPro" id="IPR039910">
    <property type="entry name" value="D15-like"/>
</dbReference>
<comment type="subunit">
    <text evidence="8">Part of the Bam complex.</text>
</comment>
<evidence type="ECO:0000256" key="9">
    <source>
        <dbReference type="NCBIfam" id="TIGR03303"/>
    </source>
</evidence>
<feature type="domain" description="POTRA" evidence="10">
    <location>
        <begin position="98"/>
        <end position="175"/>
    </location>
</feature>
<dbReference type="Pfam" id="PF01103">
    <property type="entry name" value="Omp85"/>
    <property type="match status" value="1"/>
</dbReference>
<evidence type="ECO:0000259" key="10">
    <source>
        <dbReference type="PROSITE" id="PS51779"/>
    </source>
</evidence>
<organism evidence="11 12">
    <name type="scientific">Defluviicoccus vanus</name>
    <dbReference type="NCBI Taxonomy" id="111831"/>
    <lineage>
        <taxon>Bacteria</taxon>
        <taxon>Pseudomonadati</taxon>
        <taxon>Pseudomonadota</taxon>
        <taxon>Alphaproteobacteria</taxon>
        <taxon>Rhodospirillales</taxon>
        <taxon>Rhodospirillaceae</taxon>
        <taxon>Defluviicoccus</taxon>
    </lineage>
</organism>
<dbReference type="EMBL" id="CP053923">
    <property type="protein sequence ID" value="QNT71393.1"/>
    <property type="molecule type" value="Genomic_DNA"/>
</dbReference>
<feature type="signal peptide" evidence="8">
    <location>
        <begin position="1"/>
        <end position="28"/>
    </location>
</feature>
<dbReference type="Proteomes" id="UP000516369">
    <property type="component" value="Chromosome"/>
</dbReference>
<dbReference type="PANTHER" id="PTHR12815:SF23">
    <property type="entry name" value="OUTER MEMBRANE PROTEIN ASSEMBLY FACTOR BAMA"/>
    <property type="match status" value="1"/>
</dbReference>
<evidence type="ECO:0000256" key="7">
    <source>
        <dbReference type="ARBA" id="ARBA00023237"/>
    </source>
</evidence>
<dbReference type="InterPro" id="IPR023707">
    <property type="entry name" value="OM_assembly_BamA"/>
</dbReference>
<dbReference type="InterPro" id="IPR010827">
    <property type="entry name" value="BamA/TamA_POTRA"/>
</dbReference>
<keyword evidence="3 8" id="KW-0812">Transmembrane</keyword>
<dbReference type="PANTHER" id="PTHR12815">
    <property type="entry name" value="SORTING AND ASSEMBLY MACHINERY SAMM50 PROTEIN FAMILY MEMBER"/>
    <property type="match status" value="1"/>
</dbReference>
<evidence type="ECO:0000256" key="6">
    <source>
        <dbReference type="ARBA" id="ARBA00023136"/>
    </source>
</evidence>
<feature type="domain" description="POTRA" evidence="10">
    <location>
        <begin position="351"/>
        <end position="424"/>
    </location>
</feature>
<sequence length="760" mass="85461" precursor="true">MLLPRRVVRAWLVLGLCLSLPTLECATAQEVVRDIVVEGAQRTETSTIQSYLLIQPGDPFDDARIDRSLKSLFATGLFADVSISRNGDQLVVKVVENPIINRVAFEGNERIDDKTLEAEVALRPRTIYTRAKVQSDVTRILTLYRRSGRFAATVEPKVIELPQNRVDVVFEIQEGDVTTVESIKFIGNKEFDDSELRTVIRTKESAWWRFFSTDDTYDPDRLSLDRELLRRFYLRGGYADFRVVSSVAELSPDREGFYLVFTIEEGERYKVGKVDVHTTLKGLDPTQLKDVLKLAPGDWYDADKVEKSIDALSDAVGTLGYAFVDVRPKLERNREAHTIDLAFDINEGPRVFIERIDISGNTRTQDRVIRREFRLVEGDAFDAAKLRRSRQRIQDLDFFEKVNVEQVPGNAPDRAVIKVGVEEKSTGSLSVGAGFSTGTGILGDVSVRERNFLGRGQDVVLSALLGQRRKQAELSFTEPYFLDREVSAGFDGFYIETDRQSESSFDVRTYGGDLRIGYPWSEAFTESWKYTLKSSEMFNVPSSASIFVQEAQGTETYSEISHIAAYDKRDSKIDPTSGYLAKLVTDVAGLGGSVAYMRNRIETDYYYPVAENWVLSLSGNGGIINGLGEDVKLLDRFFIGGNEVRGFKIDGIGPRDRSTNDALGGEYFYAGSVQLAFPLGFPEEFRIKGRVFNDVGSSWKLQENDPNHLIEDSSSLRASAGFGMTWVSPFGPLGVDIGYAYLKENYDRTELFRLNFGTRF</sequence>
<evidence type="ECO:0000256" key="4">
    <source>
        <dbReference type="ARBA" id="ARBA00022729"/>
    </source>
</evidence>
<dbReference type="KEGG" id="dvn:HQ394_16820"/>
<keyword evidence="4 8" id="KW-0732">Signal</keyword>
<evidence type="ECO:0000313" key="11">
    <source>
        <dbReference type="EMBL" id="QNT71393.1"/>
    </source>
</evidence>
<protein>
    <recommendedName>
        <fullName evidence="8 9">Outer membrane protein assembly factor BamA</fullName>
    </recommendedName>
</protein>
<dbReference type="HAMAP" id="MF_01430">
    <property type="entry name" value="OM_assembly_BamA"/>
    <property type="match status" value="1"/>
</dbReference>
<dbReference type="Gene3D" id="2.40.160.50">
    <property type="entry name" value="membrane protein fhac: a member of the omp85/tpsb transporter family"/>
    <property type="match status" value="1"/>
</dbReference>